<keyword evidence="6" id="KW-0408">Iron</keyword>
<comment type="caution">
    <text evidence="10">The sequence shown here is derived from an EMBL/GenBank/DDBJ whole genome shotgun (WGS) entry which is preliminary data.</text>
</comment>
<dbReference type="InterPro" id="IPR013985">
    <property type="entry name" value="Ald_Fedxn_OxRdtase_dom3"/>
</dbReference>
<name>A0A5D0WIV1_9FIRM</name>
<comment type="similarity">
    <text evidence="2">Belongs to the AOR/FOR family.</text>
</comment>
<dbReference type="GO" id="GO:0051539">
    <property type="term" value="F:4 iron, 4 sulfur cluster binding"/>
    <property type="evidence" value="ECO:0007669"/>
    <property type="project" value="UniProtKB-KW"/>
</dbReference>
<accession>A0A5D0WIV1</accession>
<sequence>MKGYCGTILMVDLSNSTFNEIKIPDTVYEHFLSGVGLGAYILYKYIPSGADPLGPDNILGFVSGLLTGTGSFMTGRWLAVCKSPLTGGFGDANCGGTFSPAIKQCGYDGIFFKGQAPKPMLLYIDNTGPQLMDAATLWGLDTVATEAAINQMITANKKLAIATIGPAGEHQSQIAGISNDGGRMAARSGVGTVMGSKKLKAVVLAGSKMIRSENPETLRAISQDYARKIKASNLPPMTTGAILPLMGKSMVATDKAIPIDGMLSTAIIKKWGTGFTNTMGITMGDTPVKNWKGSITDFPYRKYRQMNPDLIQKHERQKYHCYSCVIGCGGLCDISAVSKGRFTHTHKPEYETVAAFGALLLNKDRDSIFTINELLNRGGMDSISAGNTIAFAMECYEKGWLSPKVTGGLDLSWGNAAAIITLVEQMIAGTGFGAILQHGVKKASEILGVESAPLAVHAGGQEPGMHDPRLDPILGIHYSCDPTPGRHTIGAGSYYTYMRIWEDVTWAPKVKLGEDKNSEYEATNQVGLKSMINACIKQILDGSGGCFFALVSGLNHFKLFNYLNAATGWNKTPNEYMTIGLRMQTLRQAFNVREGINPRDFKMNDRLSGKPPLTEGPLKGKQFNMDEMMGIHYQFMGWDKKTGIPTKTTLEDLDFCDLEMEGITHG</sequence>
<dbReference type="GO" id="GO:0046872">
    <property type="term" value="F:metal ion binding"/>
    <property type="evidence" value="ECO:0007669"/>
    <property type="project" value="UniProtKB-KW"/>
</dbReference>
<evidence type="ECO:0000256" key="1">
    <source>
        <dbReference type="ARBA" id="ARBA00001966"/>
    </source>
</evidence>
<dbReference type="RefSeq" id="WP_148638117.1">
    <property type="nucleotide sequence ID" value="NZ_VSLA01000026.1"/>
</dbReference>
<keyword evidence="7" id="KW-0411">Iron-sulfur</keyword>
<dbReference type="GO" id="GO:0016625">
    <property type="term" value="F:oxidoreductase activity, acting on the aldehyde or oxo group of donors, iron-sulfur protein as acceptor"/>
    <property type="evidence" value="ECO:0007669"/>
    <property type="project" value="InterPro"/>
</dbReference>
<dbReference type="Gene3D" id="1.10.599.10">
    <property type="entry name" value="Aldehyde Ferredoxin Oxidoreductase Protein, subunit A, domain 3"/>
    <property type="match status" value="1"/>
</dbReference>
<evidence type="ECO:0000256" key="2">
    <source>
        <dbReference type="ARBA" id="ARBA00011032"/>
    </source>
</evidence>
<dbReference type="InterPro" id="IPR013984">
    <property type="entry name" value="Ald_Fedxn_OxRdtase_dom2"/>
</dbReference>
<dbReference type="EMBL" id="VSLA01000026">
    <property type="protein sequence ID" value="TYC84206.1"/>
    <property type="molecule type" value="Genomic_DNA"/>
</dbReference>
<evidence type="ECO:0000256" key="4">
    <source>
        <dbReference type="ARBA" id="ARBA00022723"/>
    </source>
</evidence>
<organism evidence="10 11">
    <name type="scientific">Acetobacterium wieringae</name>
    <dbReference type="NCBI Taxonomy" id="52694"/>
    <lineage>
        <taxon>Bacteria</taxon>
        <taxon>Bacillati</taxon>
        <taxon>Bacillota</taxon>
        <taxon>Clostridia</taxon>
        <taxon>Eubacteriales</taxon>
        <taxon>Eubacteriaceae</taxon>
        <taxon>Acetobacterium</taxon>
    </lineage>
</organism>
<dbReference type="Pfam" id="PF01314">
    <property type="entry name" value="AFOR_C"/>
    <property type="match status" value="1"/>
</dbReference>
<dbReference type="InterPro" id="IPR036503">
    <property type="entry name" value="Ald_Fedxn_OxRdtase_N_sf"/>
</dbReference>
<evidence type="ECO:0000256" key="5">
    <source>
        <dbReference type="ARBA" id="ARBA00023002"/>
    </source>
</evidence>
<comment type="cofactor">
    <cofactor evidence="1">
        <name>[4Fe-4S] cluster</name>
        <dbReference type="ChEBI" id="CHEBI:49883"/>
    </cofactor>
</comment>
<dbReference type="Gene3D" id="3.60.9.10">
    <property type="entry name" value="Aldehyde ferredoxin oxidoreductase, N-terminal domain"/>
    <property type="match status" value="1"/>
</dbReference>
<proteinExistence type="inferred from homology"/>
<dbReference type="InterPro" id="IPR036021">
    <property type="entry name" value="Tungsten_al_ferr_oxy-like_C"/>
</dbReference>
<dbReference type="GO" id="GO:0009055">
    <property type="term" value="F:electron transfer activity"/>
    <property type="evidence" value="ECO:0007669"/>
    <property type="project" value="InterPro"/>
</dbReference>
<comment type="cofactor">
    <cofactor evidence="8">
        <name>tungstopterin</name>
        <dbReference type="ChEBI" id="CHEBI:30402"/>
    </cofactor>
</comment>
<dbReference type="InterPro" id="IPR051919">
    <property type="entry name" value="W-dependent_AOR"/>
</dbReference>
<evidence type="ECO:0000256" key="3">
    <source>
        <dbReference type="ARBA" id="ARBA00022485"/>
    </source>
</evidence>
<dbReference type="Proteomes" id="UP000322619">
    <property type="component" value="Unassembled WGS sequence"/>
</dbReference>
<dbReference type="Gene3D" id="1.10.569.10">
    <property type="entry name" value="Aldehyde Ferredoxin Oxidoreductase Protein, subunit A, domain 2"/>
    <property type="match status" value="1"/>
</dbReference>
<evidence type="ECO:0000256" key="7">
    <source>
        <dbReference type="ARBA" id="ARBA00023014"/>
    </source>
</evidence>
<evidence type="ECO:0000256" key="8">
    <source>
        <dbReference type="ARBA" id="ARBA00049934"/>
    </source>
</evidence>
<reference evidence="10 11" key="1">
    <citation type="submission" date="2019-08" db="EMBL/GenBank/DDBJ databases">
        <title>Isolation and enrichment of carboxydotrophic bacteria from anaerobic sludge for the production of bio-based chemicals from syngas.</title>
        <authorList>
            <person name="Antares A.L."/>
            <person name="Moreira J."/>
            <person name="Diender M."/>
            <person name="Parshina S.N."/>
            <person name="Stams A.J.M."/>
            <person name="Alves M."/>
            <person name="Alves J.I."/>
            <person name="Sousa D.Z."/>
        </authorList>
    </citation>
    <scope>NUCLEOTIDE SEQUENCE [LARGE SCALE GENOMIC DNA]</scope>
    <source>
        <strain evidence="10 11">JM</strain>
    </source>
</reference>
<dbReference type="InterPro" id="IPR001203">
    <property type="entry name" value="OxRdtase_Ald_Fedxn_C"/>
</dbReference>
<evidence type="ECO:0000313" key="10">
    <source>
        <dbReference type="EMBL" id="TYC84206.1"/>
    </source>
</evidence>
<dbReference type="SUPFAM" id="SSF48310">
    <property type="entry name" value="Aldehyde ferredoxin oxidoreductase, C-terminal domains"/>
    <property type="match status" value="1"/>
</dbReference>
<dbReference type="SMART" id="SM00790">
    <property type="entry name" value="AFOR_N"/>
    <property type="match status" value="1"/>
</dbReference>
<keyword evidence="3" id="KW-0004">4Fe-4S</keyword>
<keyword evidence="5" id="KW-0560">Oxidoreductase</keyword>
<dbReference type="AlphaFoldDB" id="A0A5D0WIV1"/>
<protein>
    <submittedName>
        <fullName evidence="10">Aldehyde ferredoxin oxidoreductase</fullName>
    </submittedName>
</protein>
<dbReference type="SUPFAM" id="SSF56228">
    <property type="entry name" value="Aldehyde ferredoxin oxidoreductase, N-terminal domain"/>
    <property type="match status" value="1"/>
</dbReference>
<dbReference type="PANTHER" id="PTHR30038:SF7">
    <property type="entry name" value="TUNGSTEN-CONTAINING GLYCERALDEHYDE-3-PHOSPHATE:FERREDOXIN OXIDOREDUCTASE"/>
    <property type="match status" value="1"/>
</dbReference>
<gene>
    <name evidence="10" type="ORF">FXB42_12800</name>
</gene>
<dbReference type="Pfam" id="PF02730">
    <property type="entry name" value="AFOR_N"/>
    <property type="match status" value="1"/>
</dbReference>
<dbReference type="InterPro" id="IPR013983">
    <property type="entry name" value="Ald_Fedxn_OxRdtase_N"/>
</dbReference>
<evidence type="ECO:0000313" key="11">
    <source>
        <dbReference type="Proteomes" id="UP000322619"/>
    </source>
</evidence>
<evidence type="ECO:0000256" key="6">
    <source>
        <dbReference type="ARBA" id="ARBA00023004"/>
    </source>
</evidence>
<feature type="domain" description="Aldehyde ferredoxin oxidoreductase N-terminal" evidence="9">
    <location>
        <begin position="4"/>
        <end position="208"/>
    </location>
</feature>
<evidence type="ECO:0000259" key="9">
    <source>
        <dbReference type="SMART" id="SM00790"/>
    </source>
</evidence>
<dbReference type="PANTHER" id="PTHR30038">
    <property type="entry name" value="ALDEHYDE FERREDOXIN OXIDOREDUCTASE"/>
    <property type="match status" value="1"/>
</dbReference>
<keyword evidence="4" id="KW-0479">Metal-binding</keyword>